<dbReference type="PANTHER" id="PTHR45688">
    <property type="match status" value="1"/>
</dbReference>
<dbReference type="InterPro" id="IPR049704">
    <property type="entry name" value="Aminotrans_3_PPA_site"/>
</dbReference>
<sequence length="502" mass="53193">MVAFNCAAAHRLDAAVCDPVRALEWAPEAAVEFPAAQQQPSAKPQPEQQAGAAKAGILDKRRRHVGPNLALFFEEDPLHIVRGQGCELFDAEGNSYLDCINNVSHVGHAHPKVAAAVAQQLGTLNTNSRYLHEGLATYSEAIAGTMPDPLQASQLAPCSPASNGPLHVAVVDHAYHGHTSACIDLSPYKFKGPGGGGRPVHVHVLPCPDVYRGCNLDGGAAARAAIAEAERGGARIAAFFSESILSCGGQVVLPEGYLAGVYREMRAHGAVCVADEVQCGFGRVGRAFWAFQLQEVVPDIVTFGKPCGNGFPMAGLVTSPPPGKAFSQRMEFFCNLWEGAPLPAARAGGCTAAPACGLAVLEVIREEELQANAARMGAHCLRLLRELQEQHPDVIGEVRGEGLMIGVEVVTDPHTQTPAPALARHLKHACKAHHRVLLSSEGPFCSVIKVKPPICFSEGQAERMAGALRDALDALTPDDKAALAAASREEVERIAERHRLLS</sequence>
<evidence type="ECO:0000256" key="3">
    <source>
        <dbReference type="RuleBase" id="RU003560"/>
    </source>
</evidence>
<reference evidence="5 6" key="1">
    <citation type="journal article" date="2010" name="Plant Cell">
        <title>The Chlorella variabilis NC64A genome reveals adaptation to photosymbiosis, coevolution with viruses, and cryptic sex.</title>
        <authorList>
            <person name="Blanc G."/>
            <person name="Duncan G."/>
            <person name="Agarkova I."/>
            <person name="Borodovsky M."/>
            <person name="Gurnon J."/>
            <person name="Kuo A."/>
            <person name="Lindquist E."/>
            <person name="Lucas S."/>
            <person name="Pangilinan J."/>
            <person name="Polle J."/>
            <person name="Salamov A."/>
            <person name="Terry A."/>
            <person name="Yamada T."/>
            <person name="Dunigan D.D."/>
            <person name="Grigoriev I.V."/>
            <person name="Claverie J.M."/>
            <person name="Van Etten J.L."/>
        </authorList>
    </citation>
    <scope>NUCLEOTIDE SEQUENCE [LARGE SCALE GENOMIC DNA]</scope>
    <source>
        <strain evidence="5 6">NC64A</strain>
    </source>
</reference>
<dbReference type="eggNOG" id="KOG1403">
    <property type="taxonomic scope" value="Eukaryota"/>
</dbReference>
<dbReference type="Proteomes" id="UP000008141">
    <property type="component" value="Unassembled WGS sequence"/>
</dbReference>
<keyword evidence="6" id="KW-1185">Reference proteome</keyword>
<dbReference type="InterPro" id="IPR005814">
    <property type="entry name" value="Aminotrans_3"/>
</dbReference>
<dbReference type="OrthoDB" id="10261433at2759"/>
<dbReference type="OMA" id="NVSHLGH"/>
<evidence type="ECO:0000313" key="6">
    <source>
        <dbReference type="Proteomes" id="UP000008141"/>
    </source>
</evidence>
<dbReference type="InterPro" id="IPR015422">
    <property type="entry name" value="PyrdxlP-dep_Trfase_small"/>
</dbReference>
<dbReference type="InterPro" id="IPR015424">
    <property type="entry name" value="PyrdxlP-dep_Trfase"/>
</dbReference>
<dbReference type="SUPFAM" id="SSF53383">
    <property type="entry name" value="PLP-dependent transferases"/>
    <property type="match status" value="1"/>
</dbReference>
<dbReference type="PANTHER" id="PTHR45688:SF13">
    <property type="entry name" value="ALANINE--GLYOXYLATE AMINOTRANSFERASE 2-LIKE"/>
    <property type="match status" value="1"/>
</dbReference>
<evidence type="ECO:0008006" key="7">
    <source>
        <dbReference type="Google" id="ProtNLM"/>
    </source>
</evidence>
<protein>
    <recommendedName>
        <fullName evidence="7">Ethanolamine-phosphate phospho-lyase</fullName>
    </recommendedName>
</protein>
<dbReference type="InParanoid" id="E1Z504"/>
<feature type="region of interest" description="Disordered" evidence="4">
    <location>
        <begin position="34"/>
        <end position="58"/>
    </location>
</feature>
<dbReference type="RefSeq" id="XP_005851539.1">
    <property type="nucleotide sequence ID" value="XM_005851477.1"/>
</dbReference>
<dbReference type="AlphaFoldDB" id="E1Z504"/>
<accession>E1Z504</accession>
<dbReference type="GO" id="GO:0008483">
    <property type="term" value="F:transaminase activity"/>
    <property type="evidence" value="ECO:0007669"/>
    <property type="project" value="InterPro"/>
</dbReference>
<dbReference type="Gene3D" id="3.90.1150.10">
    <property type="entry name" value="Aspartate Aminotransferase, domain 1"/>
    <property type="match status" value="1"/>
</dbReference>
<dbReference type="GO" id="GO:0030170">
    <property type="term" value="F:pyridoxal phosphate binding"/>
    <property type="evidence" value="ECO:0007669"/>
    <property type="project" value="InterPro"/>
</dbReference>
<proteinExistence type="inferred from homology"/>
<dbReference type="STRING" id="554065.E1Z504"/>
<dbReference type="GO" id="GO:0005739">
    <property type="term" value="C:mitochondrion"/>
    <property type="evidence" value="ECO:0007669"/>
    <property type="project" value="TreeGrafter"/>
</dbReference>
<dbReference type="Pfam" id="PF00202">
    <property type="entry name" value="Aminotran_3"/>
    <property type="match status" value="2"/>
</dbReference>
<name>E1Z504_CHLVA</name>
<evidence type="ECO:0000256" key="2">
    <source>
        <dbReference type="ARBA" id="ARBA00022898"/>
    </source>
</evidence>
<comment type="similarity">
    <text evidence="1 3">Belongs to the class-III pyridoxal-phosphate-dependent aminotransferase family.</text>
</comment>
<keyword evidence="2 3" id="KW-0663">Pyridoxal phosphate</keyword>
<evidence type="ECO:0000256" key="4">
    <source>
        <dbReference type="SAM" id="MobiDB-lite"/>
    </source>
</evidence>
<dbReference type="KEGG" id="cvr:CHLNCDRAFT_19399"/>
<dbReference type="EMBL" id="GL433836">
    <property type="protein sequence ID" value="EFN59437.1"/>
    <property type="molecule type" value="Genomic_DNA"/>
</dbReference>
<dbReference type="Gene3D" id="3.40.640.10">
    <property type="entry name" value="Type I PLP-dependent aspartate aminotransferase-like (Major domain)"/>
    <property type="match status" value="1"/>
</dbReference>
<feature type="compositionally biased region" description="Low complexity" evidence="4">
    <location>
        <begin position="34"/>
        <end position="50"/>
    </location>
</feature>
<dbReference type="InterPro" id="IPR015421">
    <property type="entry name" value="PyrdxlP-dep_Trfase_major"/>
</dbReference>
<evidence type="ECO:0000313" key="5">
    <source>
        <dbReference type="EMBL" id="EFN59437.1"/>
    </source>
</evidence>
<evidence type="ECO:0000256" key="1">
    <source>
        <dbReference type="ARBA" id="ARBA00008954"/>
    </source>
</evidence>
<dbReference type="PROSITE" id="PS00600">
    <property type="entry name" value="AA_TRANSFER_CLASS_3"/>
    <property type="match status" value="1"/>
</dbReference>
<gene>
    <name evidence="5" type="ORF">CHLNCDRAFT_19399</name>
</gene>
<dbReference type="GeneID" id="17358548"/>
<organism evidence="6">
    <name type="scientific">Chlorella variabilis</name>
    <name type="common">Green alga</name>
    <dbReference type="NCBI Taxonomy" id="554065"/>
    <lineage>
        <taxon>Eukaryota</taxon>
        <taxon>Viridiplantae</taxon>
        <taxon>Chlorophyta</taxon>
        <taxon>core chlorophytes</taxon>
        <taxon>Trebouxiophyceae</taxon>
        <taxon>Chlorellales</taxon>
        <taxon>Chlorellaceae</taxon>
        <taxon>Chlorella clade</taxon>
        <taxon>Chlorella</taxon>
    </lineage>
</organism>
<dbReference type="CDD" id="cd00610">
    <property type="entry name" value="OAT_like"/>
    <property type="match status" value="1"/>
</dbReference>